<dbReference type="RefSeq" id="WP_006969132.1">
    <property type="nucleotide sequence ID" value="NZ_ABCS01000001.1"/>
</dbReference>
<dbReference type="GO" id="GO:0005506">
    <property type="term" value="F:iron ion binding"/>
    <property type="evidence" value="ECO:0007669"/>
    <property type="project" value="InterPro"/>
</dbReference>
<comment type="caution">
    <text evidence="5">The sequence shown here is derived from an EMBL/GenBank/DDBJ whole genome shotgun (WGS) entry which is preliminary data.</text>
</comment>
<evidence type="ECO:0000256" key="1">
    <source>
        <dbReference type="ARBA" id="ARBA00001971"/>
    </source>
</evidence>
<evidence type="ECO:0000256" key="3">
    <source>
        <dbReference type="PIRSR" id="PIRSR602401-1"/>
    </source>
</evidence>
<dbReference type="GO" id="GO:0016705">
    <property type="term" value="F:oxidoreductase activity, acting on paired donors, with incorporation or reduction of molecular oxygen"/>
    <property type="evidence" value="ECO:0007669"/>
    <property type="project" value="InterPro"/>
</dbReference>
<reference evidence="5 6" key="1">
    <citation type="submission" date="2007-06" db="EMBL/GenBank/DDBJ databases">
        <authorList>
            <person name="Shimkets L."/>
            <person name="Ferriera S."/>
            <person name="Johnson J."/>
            <person name="Kravitz S."/>
            <person name="Beeson K."/>
            <person name="Sutton G."/>
            <person name="Rogers Y.-H."/>
            <person name="Friedman R."/>
            <person name="Frazier M."/>
            <person name="Venter J.C."/>
        </authorList>
    </citation>
    <scope>NUCLEOTIDE SEQUENCE [LARGE SCALE GENOMIC DNA]</scope>
    <source>
        <strain evidence="5 6">SIR-1</strain>
    </source>
</reference>
<dbReference type="EMBL" id="ABCS01000001">
    <property type="protein sequence ID" value="EDM81957.1"/>
    <property type="molecule type" value="Genomic_DNA"/>
</dbReference>
<accession>A6FXD3</accession>
<keyword evidence="4" id="KW-0560">Oxidoreductase</keyword>
<dbReference type="AlphaFoldDB" id="A6FXD3"/>
<dbReference type="InterPro" id="IPR036396">
    <property type="entry name" value="Cyt_P450_sf"/>
</dbReference>
<name>A6FXD3_9BACT</name>
<dbReference type="Pfam" id="PF00067">
    <property type="entry name" value="p450"/>
    <property type="match status" value="1"/>
</dbReference>
<dbReference type="PRINTS" id="PR00385">
    <property type="entry name" value="P450"/>
</dbReference>
<dbReference type="InterPro" id="IPR050121">
    <property type="entry name" value="Cytochrome_P450_monoxygenase"/>
</dbReference>
<dbReference type="SUPFAM" id="SSF48264">
    <property type="entry name" value="Cytochrome P450"/>
    <property type="match status" value="1"/>
</dbReference>
<dbReference type="PANTHER" id="PTHR24305:SF166">
    <property type="entry name" value="CYTOCHROME P450 12A4, MITOCHONDRIAL-RELATED"/>
    <property type="match status" value="1"/>
</dbReference>
<dbReference type="GO" id="GO:0020037">
    <property type="term" value="F:heme binding"/>
    <property type="evidence" value="ECO:0007669"/>
    <property type="project" value="InterPro"/>
</dbReference>
<comment type="similarity">
    <text evidence="2 4">Belongs to the cytochrome P450 family.</text>
</comment>
<proteinExistence type="inferred from homology"/>
<keyword evidence="3 4" id="KW-0408">Iron</keyword>
<organism evidence="5 6">
    <name type="scientific">Plesiocystis pacifica SIR-1</name>
    <dbReference type="NCBI Taxonomy" id="391625"/>
    <lineage>
        <taxon>Bacteria</taxon>
        <taxon>Pseudomonadati</taxon>
        <taxon>Myxococcota</taxon>
        <taxon>Polyangia</taxon>
        <taxon>Nannocystales</taxon>
        <taxon>Nannocystaceae</taxon>
        <taxon>Plesiocystis</taxon>
    </lineage>
</organism>
<keyword evidence="3 4" id="KW-0349">Heme</keyword>
<evidence type="ECO:0000313" key="5">
    <source>
        <dbReference type="EMBL" id="EDM81957.1"/>
    </source>
</evidence>
<dbReference type="Proteomes" id="UP000005801">
    <property type="component" value="Unassembled WGS sequence"/>
</dbReference>
<feature type="binding site" description="axial binding residue" evidence="3">
    <location>
        <position position="396"/>
    </location>
    <ligand>
        <name>heme</name>
        <dbReference type="ChEBI" id="CHEBI:30413"/>
    </ligand>
    <ligandPart>
        <name>Fe</name>
        <dbReference type="ChEBI" id="CHEBI:18248"/>
    </ligandPart>
</feature>
<dbReference type="PROSITE" id="PS00086">
    <property type="entry name" value="CYTOCHROME_P450"/>
    <property type="match status" value="1"/>
</dbReference>
<keyword evidence="6" id="KW-1185">Reference proteome</keyword>
<dbReference type="GO" id="GO:0004497">
    <property type="term" value="F:monooxygenase activity"/>
    <property type="evidence" value="ECO:0007669"/>
    <property type="project" value="UniProtKB-KW"/>
</dbReference>
<dbReference type="InterPro" id="IPR017972">
    <property type="entry name" value="Cyt_P450_CS"/>
</dbReference>
<dbReference type="InterPro" id="IPR001128">
    <property type="entry name" value="Cyt_P450"/>
</dbReference>
<dbReference type="STRING" id="391625.PPSIR1_05803"/>
<protein>
    <submittedName>
        <fullName evidence="5">Cytochrome P450 family protein</fullName>
    </submittedName>
</protein>
<evidence type="ECO:0000256" key="4">
    <source>
        <dbReference type="RuleBase" id="RU000461"/>
    </source>
</evidence>
<keyword evidence="3 4" id="KW-0479">Metal-binding</keyword>
<dbReference type="eggNOG" id="COG2124">
    <property type="taxonomic scope" value="Bacteria"/>
</dbReference>
<comment type="cofactor">
    <cofactor evidence="1 3">
        <name>heme</name>
        <dbReference type="ChEBI" id="CHEBI:30413"/>
    </cofactor>
</comment>
<dbReference type="PRINTS" id="PR00463">
    <property type="entry name" value="EP450I"/>
</dbReference>
<sequence>MDAFNTTPSTLPTDRGRTSLRNLPALALDPLACIRAAWRRQGDLFWLDCLLTKVLVVVEPGAADHVLRTNQRNYQRSPLFSRPLRSVTGPTMFNTDGDEWLPRRRTVQPAFSRALVRTLAPKVVAAVDRQLAELPTEVEFESAPAMARMAMAMIGSTMFDAELTDDDLVEAFAHSRAVSERRVNVPVWLPSAVPSPENRRLARTRALIEGRIGAMIDRRAAGQERDDLLDRLMAAKDPETGCPFARATLIAEAALLVNAGHDTTAAALTCALHYIGSEPQWQARLRDEIDRELGGEAPSPEPLARCTLLRQVMRETLRLHPPAWVSVHRQAVADDRILGEHVPAGTTVLVATSLLHRHPRYWDRPNAFDPERFAPEREAERPRGVYFPFGMGRRRCIGEPLAWLELEAAVARVLQRYELEAPRGGLREKAGFTLEPTRAPLTLRPR</sequence>
<dbReference type="Gene3D" id="1.10.630.10">
    <property type="entry name" value="Cytochrome P450"/>
    <property type="match status" value="1"/>
</dbReference>
<dbReference type="InterPro" id="IPR002401">
    <property type="entry name" value="Cyt_P450_E_grp-I"/>
</dbReference>
<dbReference type="PANTHER" id="PTHR24305">
    <property type="entry name" value="CYTOCHROME P450"/>
    <property type="match status" value="1"/>
</dbReference>
<evidence type="ECO:0000256" key="2">
    <source>
        <dbReference type="ARBA" id="ARBA00010617"/>
    </source>
</evidence>
<keyword evidence="4" id="KW-0503">Monooxygenase</keyword>
<evidence type="ECO:0000313" key="6">
    <source>
        <dbReference type="Proteomes" id="UP000005801"/>
    </source>
</evidence>
<gene>
    <name evidence="5" type="ORF">PPSIR1_05803</name>
</gene>